<dbReference type="PROSITE" id="PS00486">
    <property type="entry name" value="DNA_MISMATCH_REPAIR_2"/>
    <property type="match status" value="1"/>
</dbReference>
<dbReference type="AlphaFoldDB" id="A0A0W0Z7U3"/>
<keyword evidence="7 9" id="KW-0234">DNA repair</keyword>
<feature type="domain" description="DNA mismatch repair proteins mutS family" evidence="11">
    <location>
        <begin position="684"/>
        <end position="700"/>
    </location>
</feature>
<dbReference type="InterPro" id="IPR007860">
    <property type="entry name" value="DNA_mmatch_repair_MutS_con_dom"/>
</dbReference>
<dbReference type="Gene3D" id="3.40.50.300">
    <property type="entry name" value="P-loop containing nucleotide triphosphate hydrolases"/>
    <property type="match status" value="1"/>
</dbReference>
<reference evidence="12 13" key="1">
    <citation type="submission" date="2015-11" db="EMBL/GenBank/DDBJ databases">
        <title>Genomic analysis of 38 Legionella species identifies large and diverse effector repertoires.</title>
        <authorList>
            <person name="Burstein D."/>
            <person name="Amaro F."/>
            <person name="Zusman T."/>
            <person name="Lifshitz Z."/>
            <person name="Cohen O."/>
            <person name="Gilbert J.A."/>
            <person name="Pupko T."/>
            <person name="Shuman H.A."/>
            <person name="Segal G."/>
        </authorList>
    </citation>
    <scope>NUCLEOTIDE SEQUENCE [LARGE SCALE GENOMIC DNA]</scope>
    <source>
        <strain evidence="12 13">SC-63-C7</strain>
    </source>
</reference>
<dbReference type="Gene3D" id="1.10.1420.10">
    <property type="match status" value="2"/>
</dbReference>
<accession>A0A0W0Z7U3</accession>
<evidence type="ECO:0000256" key="2">
    <source>
        <dbReference type="ARBA" id="ARBA00021982"/>
    </source>
</evidence>
<dbReference type="Pfam" id="PF05192">
    <property type="entry name" value="MutS_III"/>
    <property type="match status" value="1"/>
</dbReference>
<dbReference type="SUPFAM" id="SSF48334">
    <property type="entry name" value="DNA repair protein MutS, domain III"/>
    <property type="match status" value="1"/>
</dbReference>
<dbReference type="GO" id="GO:0003684">
    <property type="term" value="F:damaged DNA binding"/>
    <property type="evidence" value="ECO:0007669"/>
    <property type="project" value="UniProtKB-UniRule"/>
</dbReference>
<keyword evidence="3 9" id="KW-0547">Nucleotide-binding</keyword>
<dbReference type="OrthoDB" id="9802448at2"/>
<proteinExistence type="inferred from homology"/>
<evidence type="ECO:0000256" key="5">
    <source>
        <dbReference type="ARBA" id="ARBA00022840"/>
    </source>
</evidence>
<keyword evidence="6 9" id="KW-0238">DNA-binding</keyword>
<dbReference type="SUPFAM" id="SSF55271">
    <property type="entry name" value="DNA repair protein MutS, domain I"/>
    <property type="match status" value="1"/>
</dbReference>
<dbReference type="Pfam" id="PF00488">
    <property type="entry name" value="MutS_V"/>
    <property type="match status" value="1"/>
</dbReference>
<dbReference type="PANTHER" id="PTHR11361:SF34">
    <property type="entry name" value="DNA MISMATCH REPAIR PROTEIN MSH1, MITOCHONDRIAL"/>
    <property type="match status" value="1"/>
</dbReference>
<evidence type="ECO:0000256" key="3">
    <source>
        <dbReference type="ARBA" id="ARBA00022741"/>
    </source>
</evidence>
<evidence type="ECO:0000256" key="7">
    <source>
        <dbReference type="ARBA" id="ARBA00023204"/>
    </source>
</evidence>
<dbReference type="SMART" id="SM00533">
    <property type="entry name" value="MUTSd"/>
    <property type="match status" value="1"/>
</dbReference>
<evidence type="ECO:0000256" key="10">
    <source>
        <dbReference type="RuleBase" id="RU003756"/>
    </source>
</evidence>
<comment type="caution">
    <text evidence="12">The sequence shown here is derived from an EMBL/GenBank/DDBJ whole genome shotgun (WGS) entry which is preliminary data.</text>
</comment>
<dbReference type="NCBIfam" id="NF003810">
    <property type="entry name" value="PRK05399.1"/>
    <property type="match status" value="1"/>
</dbReference>
<dbReference type="InterPro" id="IPR036187">
    <property type="entry name" value="DNA_mismatch_repair_MutS_sf"/>
</dbReference>
<dbReference type="FunFam" id="3.40.50.300:FF:000870">
    <property type="entry name" value="MutS protein homolog 4"/>
    <property type="match status" value="1"/>
</dbReference>
<evidence type="ECO:0000256" key="6">
    <source>
        <dbReference type="ARBA" id="ARBA00023125"/>
    </source>
</evidence>
<dbReference type="GO" id="GO:0006298">
    <property type="term" value="P:mismatch repair"/>
    <property type="evidence" value="ECO:0007669"/>
    <property type="project" value="UniProtKB-UniRule"/>
</dbReference>
<evidence type="ECO:0000256" key="4">
    <source>
        <dbReference type="ARBA" id="ARBA00022763"/>
    </source>
</evidence>
<dbReference type="InterPro" id="IPR007696">
    <property type="entry name" value="DNA_mismatch_repair_MutS_core"/>
</dbReference>
<dbReference type="InterPro" id="IPR036678">
    <property type="entry name" value="MutS_con_dom_sf"/>
</dbReference>
<evidence type="ECO:0000256" key="1">
    <source>
        <dbReference type="ARBA" id="ARBA00006271"/>
    </source>
</evidence>
<dbReference type="InterPro" id="IPR016151">
    <property type="entry name" value="DNA_mismatch_repair_MutS_N"/>
</dbReference>
<keyword evidence="5 9" id="KW-0067">ATP-binding</keyword>
<keyword evidence="4 9" id="KW-0227">DNA damage</keyword>
<dbReference type="Gene3D" id="3.30.420.110">
    <property type="entry name" value="MutS, connector domain"/>
    <property type="match status" value="1"/>
</dbReference>
<dbReference type="GO" id="GO:0140664">
    <property type="term" value="F:ATP-dependent DNA damage sensor activity"/>
    <property type="evidence" value="ECO:0007669"/>
    <property type="project" value="InterPro"/>
</dbReference>
<protein>
    <recommendedName>
        <fullName evidence="2 9">DNA mismatch repair protein MutS</fullName>
    </recommendedName>
</protein>
<dbReference type="HAMAP" id="MF_00096">
    <property type="entry name" value="MutS"/>
    <property type="match status" value="1"/>
</dbReference>
<name>A0A0W0Z7U3_9GAMM</name>
<dbReference type="InterPro" id="IPR000432">
    <property type="entry name" value="DNA_mismatch_repair_MutS_C"/>
</dbReference>
<dbReference type="InterPro" id="IPR007861">
    <property type="entry name" value="DNA_mismatch_repair_MutS_clamp"/>
</dbReference>
<dbReference type="Pfam" id="PF05190">
    <property type="entry name" value="MutS_IV"/>
    <property type="match status" value="1"/>
</dbReference>
<dbReference type="GO" id="GO:0005829">
    <property type="term" value="C:cytosol"/>
    <property type="evidence" value="ECO:0007669"/>
    <property type="project" value="TreeGrafter"/>
</dbReference>
<dbReference type="InterPro" id="IPR017261">
    <property type="entry name" value="DNA_mismatch_repair_MutS/MSH"/>
</dbReference>
<sequence length="845" mass="95258">MTTPHTPMMQQYLRIKSEYPDMLLLYRMGDFYELFFDDAKRASQLLDLTLTHRGQSADKPIPMAGVPYHAVENYLARLIKKGESVAICEQIGDPATSKGPVERQVTRIITPGTVVDEALLDAKKDNLLLAIHQQKQKIGLAWVDLSGGRFHLLELAQSNQLSAELTRLQPAELLLQENSPLEEYCSSFPIKLRPGWEFQFDSAKKLLCAQFSVNDLSAFGEHDYPTAIVAAGTLLSYLHTTQKQALPHLTTITLENTHDYLQLDAATQKHLELFENISGSQENSLISILDKTACSMGSRLLKRWLGRPLKQHEFIQERQQAIEEMIKLQQAPVLNHLLKQICDVERIVSRIALKSARPRDLSVLNNTLELLPELSIALANNQSTLITQLKQYLRPLPELQELLSSAIIENPPMLIRDGGVIAPGFDEELDELRMLSTRANEKLIHLEQQEKQNTGLSTLKFGFNNVQGYYIELSKTQAEKVPPHYHRKQTLKNVERYITPELKQFEEKVLSAQVKALAREKWLYEHLLLEIQKNINELSCLAQGLAQLDVLTTLAERAQSFNWSCPKLVPESQISIKAGRHPVIEHLLQERFIANDLYLEPSENILLITGPNMGGKSTYMRQTALIVLLAHIGSFVPATAVTLGPIDRIFTRIGASDDLASGRSTFMVEMTETAQILRQATQQSLVLIDEIGRGTSTYDGMALAYASCTYLATTIKAYTLFSTHYFELTNLPQQWPCIRNVHLQASLDTGRIVFLYRVEPGYANRSYGLEVAELAGIPTEVLKIAHAHLKHMQTALPTSQAQPKAQVHSRSPILEELAQLDPDRLTAREALDLIYRFKNMETIDI</sequence>
<dbReference type="InterPro" id="IPR007695">
    <property type="entry name" value="DNA_mismatch_repair_MutS-lik_N"/>
</dbReference>
<feature type="binding site" evidence="9">
    <location>
        <begin position="610"/>
        <end position="617"/>
    </location>
    <ligand>
        <name>ATP</name>
        <dbReference type="ChEBI" id="CHEBI:30616"/>
    </ligand>
</feature>
<evidence type="ECO:0000256" key="9">
    <source>
        <dbReference type="HAMAP-Rule" id="MF_00096"/>
    </source>
</evidence>
<dbReference type="Pfam" id="PF05188">
    <property type="entry name" value="MutS_II"/>
    <property type="match status" value="1"/>
</dbReference>
<dbReference type="SUPFAM" id="SSF53150">
    <property type="entry name" value="DNA repair protein MutS, domain II"/>
    <property type="match status" value="1"/>
</dbReference>
<dbReference type="SMART" id="SM00534">
    <property type="entry name" value="MUTSac"/>
    <property type="match status" value="1"/>
</dbReference>
<dbReference type="RefSeq" id="WP_058513310.1">
    <property type="nucleotide sequence ID" value="NZ_CAAAIH010000029.1"/>
</dbReference>
<dbReference type="FunFam" id="3.40.1170.10:FF:000001">
    <property type="entry name" value="DNA mismatch repair protein MutS"/>
    <property type="match status" value="1"/>
</dbReference>
<dbReference type="GO" id="GO:0030983">
    <property type="term" value="F:mismatched DNA binding"/>
    <property type="evidence" value="ECO:0007669"/>
    <property type="project" value="InterPro"/>
</dbReference>
<dbReference type="FunFam" id="1.10.1420.10:FF:000002">
    <property type="entry name" value="DNA mismatch repair protein MutS"/>
    <property type="match status" value="1"/>
</dbReference>
<dbReference type="NCBIfam" id="TIGR01070">
    <property type="entry name" value="mutS1"/>
    <property type="match status" value="1"/>
</dbReference>
<evidence type="ECO:0000256" key="8">
    <source>
        <dbReference type="ARBA" id="ARBA00024647"/>
    </source>
</evidence>
<dbReference type="Gene3D" id="3.40.1170.10">
    <property type="entry name" value="DNA repair protein MutS, domain I"/>
    <property type="match status" value="1"/>
</dbReference>
<keyword evidence="13" id="KW-1185">Reference proteome</keyword>
<dbReference type="PANTHER" id="PTHR11361">
    <property type="entry name" value="DNA MISMATCH REPAIR PROTEIN MUTS FAMILY MEMBER"/>
    <property type="match status" value="1"/>
</dbReference>
<dbReference type="SUPFAM" id="SSF52540">
    <property type="entry name" value="P-loop containing nucleoside triphosphate hydrolases"/>
    <property type="match status" value="1"/>
</dbReference>
<dbReference type="Gene3D" id="6.10.140.430">
    <property type="match status" value="1"/>
</dbReference>
<dbReference type="InterPro" id="IPR005748">
    <property type="entry name" value="DNA_mismatch_repair_MutS"/>
</dbReference>
<dbReference type="InterPro" id="IPR045076">
    <property type="entry name" value="MutS"/>
</dbReference>
<dbReference type="STRING" id="45074.Lsan_0872"/>
<dbReference type="InterPro" id="IPR027417">
    <property type="entry name" value="P-loop_NTPase"/>
</dbReference>
<dbReference type="PIRSF" id="PIRSF037677">
    <property type="entry name" value="DNA_mis_repair_Msh6"/>
    <property type="match status" value="1"/>
</dbReference>
<evidence type="ECO:0000313" key="12">
    <source>
        <dbReference type="EMBL" id="KTD65197.1"/>
    </source>
</evidence>
<dbReference type="PATRIC" id="fig|45074.5.peg.915"/>
<organism evidence="12 13">
    <name type="scientific">Legionella santicrucis</name>
    <dbReference type="NCBI Taxonomy" id="45074"/>
    <lineage>
        <taxon>Bacteria</taxon>
        <taxon>Pseudomonadati</taxon>
        <taxon>Pseudomonadota</taxon>
        <taxon>Gammaproteobacteria</taxon>
        <taxon>Legionellales</taxon>
        <taxon>Legionellaceae</taxon>
        <taxon>Legionella</taxon>
    </lineage>
</organism>
<dbReference type="Pfam" id="PF01624">
    <property type="entry name" value="MutS_I"/>
    <property type="match status" value="1"/>
</dbReference>
<comment type="similarity">
    <text evidence="1 9 10">Belongs to the DNA mismatch repair MutS family.</text>
</comment>
<evidence type="ECO:0000259" key="11">
    <source>
        <dbReference type="PROSITE" id="PS00486"/>
    </source>
</evidence>
<dbReference type="EMBL" id="LNYU01000020">
    <property type="protein sequence ID" value="KTD65197.1"/>
    <property type="molecule type" value="Genomic_DNA"/>
</dbReference>
<dbReference type="GO" id="GO:0005524">
    <property type="term" value="F:ATP binding"/>
    <property type="evidence" value="ECO:0007669"/>
    <property type="project" value="UniProtKB-UniRule"/>
</dbReference>
<comment type="function">
    <text evidence="8 9">This protein is involved in the repair of mismatches in DNA. It is possible that it carries out the mismatch recognition step. This protein has a weak ATPase activity.</text>
</comment>
<dbReference type="Proteomes" id="UP000054703">
    <property type="component" value="Unassembled WGS sequence"/>
</dbReference>
<gene>
    <name evidence="9 12" type="primary">mutS</name>
    <name evidence="12" type="ORF">Lsan_0872</name>
</gene>
<evidence type="ECO:0000313" key="13">
    <source>
        <dbReference type="Proteomes" id="UP000054703"/>
    </source>
</evidence>
<dbReference type="CDD" id="cd03284">
    <property type="entry name" value="ABC_MutS1"/>
    <property type="match status" value="1"/>
</dbReference>